<accession>A5CLK4</accession>
<dbReference type="AlphaFoldDB" id="A5CLK4"/>
<dbReference type="EMBL" id="AM711865">
    <property type="protein sequence ID" value="CAM98474.1"/>
    <property type="molecule type" value="Genomic_DNA"/>
</dbReference>
<keyword evidence="1" id="KW-0472">Membrane</keyword>
<reference evidence="2 3" key="1">
    <citation type="journal article" date="2008" name="J. Bacteriol.">
        <title>The genome sequence of the tomato-pathogenic actinomycete Clavibacter michiganensis subsp. michiganensis NCPPB382 reveals a large island involved in pathogenicity.</title>
        <authorList>
            <person name="Gartemann K.H."/>
            <person name="Abt B."/>
            <person name="Bekel T."/>
            <person name="Burger A."/>
            <person name="Engemann J."/>
            <person name="Flugel M."/>
            <person name="Gaigalat L."/>
            <person name="Goesmann A."/>
            <person name="Grafen I."/>
            <person name="Kalinowski J."/>
            <person name="Kaup O."/>
            <person name="Kirchner O."/>
            <person name="Krause L."/>
            <person name="Linke B."/>
            <person name="McHardy A."/>
            <person name="Meyer F."/>
            <person name="Pohle S."/>
            <person name="Ruckert C."/>
            <person name="Schneiker S."/>
            <person name="Zellermann E.M."/>
            <person name="Puhler A."/>
            <person name="Eichenlaub R."/>
            <person name="Kaiser O."/>
            <person name="Bartels D."/>
        </authorList>
    </citation>
    <scope>NUCLEOTIDE SEQUENCE [LARGE SCALE GENOMIC DNA]</scope>
    <source>
        <strain evidence="2 3">NCPPB 382</strain>
    </source>
</reference>
<evidence type="ECO:0000313" key="2">
    <source>
        <dbReference type="EMBL" id="CAM98474.1"/>
    </source>
</evidence>
<keyword evidence="2" id="KW-0614">Plasmid</keyword>
<dbReference type="Proteomes" id="UP000001564">
    <property type="component" value="Plasmid pCM1"/>
</dbReference>
<dbReference type="KEGG" id="cmi:pCM1_0021"/>
<keyword evidence="3" id="KW-1185">Reference proteome</keyword>
<gene>
    <name evidence="2" type="ordered locus">pCM1_0021</name>
</gene>
<proteinExistence type="predicted"/>
<keyword evidence="1" id="KW-1133">Transmembrane helix</keyword>
<evidence type="ECO:0000313" key="3">
    <source>
        <dbReference type="Proteomes" id="UP000001564"/>
    </source>
</evidence>
<geneLocation type="plasmid" evidence="2 3">
    <name>pCM1</name>
</geneLocation>
<sequence length="104" mass="11390">MGRHPHSWSLYTAVLALSSKLIPDVICAAYNAATDELMVSGSVIVTGALIAGYAMAVAQRLRRNAKYREHELLEAGIAWRERHAKEAGYEAGYRDGFTHGRDAS</sequence>
<organism evidence="2 3">
    <name type="scientific">Clavibacter michiganensis subsp. michiganensis (strain NCPPB 382)</name>
    <dbReference type="NCBI Taxonomy" id="443906"/>
    <lineage>
        <taxon>Bacteria</taxon>
        <taxon>Bacillati</taxon>
        <taxon>Actinomycetota</taxon>
        <taxon>Actinomycetes</taxon>
        <taxon>Micrococcales</taxon>
        <taxon>Microbacteriaceae</taxon>
        <taxon>Clavibacter</taxon>
    </lineage>
</organism>
<keyword evidence="1" id="KW-0812">Transmembrane</keyword>
<name>A5CLK4_CLAM3</name>
<dbReference type="HOGENOM" id="CLU_2245166_0_0_11"/>
<protein>
    <submittedName>
        <fullName evidence="2">Uncharacterized protein</fullName>
    </submittedName>
</protein>
<feature type="transmembrane region" description="Helical" evidence="1">
    <location>
        <begin position="37"/>
        <end position="58"/>
    </location>
</feature>
<evidence type="ECO:0000256" key="1">
    <source>
        <dbReference type="SAM" id="Phobius"/>
    </source>
</evidence>